<dbReference type="PIR" id="PQ0487">
    <property type="entry name" value="PQ0487"/>
</dbReference>
<dbReference type="SUPFAM" id="SSF50386">
    <property type="entry name" value="STI-like"/>
    <property type="match status" value="1"/>
</dbReference>
<sequence length="25" mass="2861">ANPVLDVDGGELRRGNRYYAISLRR</sequence>
<accession>Q9S8T8</accession>
<organism>
    <name type="scientific">Colocasia esculenta</name>
    <name type="common">Wild taro</name>
    <name type="synonym">Arum esculentum</name>
    <dbReference type="NCBI Taxonomy" id="4460"/>
    <lineage>
        <taxon>Eukaryota</taxon>
        <taxon>Viridiplantae</taxon>
        <taxon>Streptophyta</taxon>
        <taxon>Embryophyta</taxon>
        <taxon>Tracheophyta</taxon>
        <taxon>Spermatophyta</taxon>
        <taxon>Magnoliopsida</taxon>
        <taxon>Liliopsida</taxon>
        <taxon>Araceae</taxon>
        <taxon>Aroideae</taxon>
        <taxon>Colocasieae</taxon>
        <taxon>Colocasia</taxon>
    </lineage>
</organism>
<proteinExistence type="evidence at protein level"/>
<keyword id="KW-0903">Direct protein sequencing</keyword>
<dbReference type="InterPro" id="IPR011065">
    <property type="entry name" value="Kunitz_inhibitor_STI-like_sf"/>
</dbReference>
<dbReference type="AlphaFoldDB" id="Q9S8T8"/>
<name>Q9S8T8_COLES</name>
<protein>
    <submittedName>
        <fullName>Globulin G2B</fullName>
    </submittedName>
</protein>
<reference key="1">
    <citation type="journal article" date="1992" name="Plant Cell">
        <title>Spatial and temporal gene expression patterns occur during corm development.</title>
        <authorList>
            <person name="de Castro L.A."/>
            <person name="Carneiro M."/>
            <person name="Neshich D.d.e. .C."/>
            <person name="de Paiva G.R."/>
        </authorList>
    </citation>
    <scope>PROTEIN SEQUENCE</scope>
</reference>